<evidence type="ECO:0000313" key="5">
    <source>
        <dbReference type="Proteomes" id="UP000069940"/>
    </source>
</evidence>
<dbReference type="EMBL" id="GEHC01000686">
    <property type="protein sequence ID" value="JAV46959.1"/>
    <property type="molecule type" value="Transcribed_RNA"/>
</dbReference>
<dbReference type="AlphaFoldDB" id="A0A023EEE6"/>
<reference evidence="3" key="3">
    <citation type="submission" date="2016-03" db="EMBL/GenBank/DDBJ databases">
        <title>RNAseq analyses of the sensorial organs of adult female Aedes albopictus.</title>
        <authorList>
            <person name="Fabrizio L."/>
            <person name="Ribeiro J.M."/>
            <person name="Arca B."/>
        </authorList>
    </citation>
    <scope>NUCLEOTIDE SEQUENCE</scope>
</reference>
<keyword evidence="5" id="KW-1185">Reference proteome</keyword>
<keyword evidence="1" id="KW-0732">Signal</keyword>
<evidence type="ECO:0000256" key="1">
    <source>
        <dbReference type="SAM" id="SignalP"/>
    </source>
</evidence>
<organism evidence="2">
    <name type="scientific">Aedes albopictus</name>
    <name type="common">Asian tiger mosquito</name>
    <name type="synonym">Stegomyia albopicta</name>
    <dbReference type="NCBI Taxonomy" id="7160"/>
    <lineage>
        <taxon>Eukaryota</taxon>
        <taxon>Metazoa</taxon>
        <taxon>Ecdysozoa</taxon>
        <taxon>Arthropoda</taxon>
        <taxon>Hexapoda</taxon>
        <taxon>Insecta</taxon>
        <taxon>Pterygota</taxon>
        <taxon>Neoptera</taxon>
        <taxon>Endopterygota</taxon>
        <taxon>Diptera</taxon>
        <taxon>Nematocera</taxon>
        <taxon>Culicoidea</taxon>
        <taxon>Culicidae</taxon>
        <taxon>Culicinae</taxon>
        <taxon>Aedini</taxon>
        <taxon>Aedes</taxon>
        <taxon>Stegomyia</taxon>
    </lineage>
</organism>
<dbReference type="CTD" id="44324"/>
<name>A0A023EEE6_AEDAL</name>
<dbReference type="VEuPathDB" id="VectorBase:AALC636_014599"/>
<evidence type="ECO:0000313" key="3">
    <source>
        <dbReference type="EMBL" id="JAV46959.1"/>
    </source>
</evidence>
<dbReference type="Proteomes" id="UP000069940">
    <property type="component" value="Unassembled WGS sequence"/>
</dbReference>
<reference evidence="4" key="4">
    <citation type="submission" date="2025-05" db="UniProtKB">
        <authorList>
            <consortium name="EnsemblMetazoa"/>
        </authorList>
    </citation>
    <scope>IDENTIFICATION</scope>
    <source>
        <strain evidence="4">Foshan</strain>
    </source>
</reference>
<dbReference type="OMA" id="HIKKVCM"/>
<dbReference type="EMBL" id="GAPW01006377">
    <property type="protein sequence ID" value="JAC07221.1"/>
    <property type="molecule type" value="mRNA"/>
</dbReference>
<evidence type="ECO:0000313" key="2">
    <source>
        <dbReference type="EMBL" id="JAC07221.1"/>
    </source>
</evidence>
<protein>
    <submittedName>
        <fullName evidence="3">Putative conserved secreted protein</fullName>
    </submittedName>
    <submittedName>
        <fullName evidence="2">Putative dromyosuppressin</fullName>
    </submittedName>
</protein>
<dbReference type="OrthoDB" id="6355109at2759"/>
<dbReference type="KEGG" id="aalb:109432827"/>
<accession>A0A023EEE6</accession>
<dbReference type="VEuPathDB" id="VectorBase:AALFPA_076954"/>
<gene>
    <name evidence="4" type="primary">109432827</name>
</gene>
<feature type="chain" id="PRO_5001518914" evidence="1">
    <location>
        <begin position="27"/>
        <end position="104"/>
    </location>
</feature>
<sequence>MLRTESTSILFCAVLVLNITLTTCQATTAVPPICENELIDEMPHRIRKVCAALENSNQFAEALNAYIRKEAAALLYQGEDLLAPSSNGKRTDVDHVFLRFGRRR</sequence>
<reference evidence="5" key="2">
    <citation type="journal article" date="2015" name="Proc. Natl. Acad. Sci. U.S.A.">
        <title>Genome sequence of the Asian Tiger mosquito, Aedes albopictus, reveals insights into its biology, genetics, and evolution.</title>
        <authorList>
            <person name="Chen X.G."/>
            <person name="Jiang X."/>
            <person name="Gu J."/>
            <person name="Xu M."/>
            <person name="Wu Y."/>
            <person name="Deng Y."/>
            <person name="Zhang C."/>
            <person name="Bonizzoni M."/>
            <person name="Dermauw W."/>
            <person name="Vontas J."/>
            <person name="Armbruster P."/>
            <person name="Huang X."/>
            <person name="Yang Y."/>
            <person name="Zhang H."/>
            <person name="He W."/>
            <person name="Peng H."/>
            <person name="Liu Y."/>
            <person name="Wu K."/>
            <person name="Chen J."/>
            <person name="Lirakis M."/>
            <person name="Topalis P."/>
            <person name="Van Leeuwen T."/>
            <person name="Hall A.B."/>
            <person name="Jiang X."/>
            <person name="Thorpe C."/>
            <person name="Mueller R.L."/>
            <person name="Sun C."/>
            <person name="Waterhouse R.M."/>
            <person name="Yan G."/>
            <person name="Tu Z.J."/>
            <person name="Fang X."/>
            <person name="James A.A."/>
        </authorList>
    </citation>
    <scope>NUCLEOTIDE SEQUENCE [LARGE SCALE GENOMIC DNA]</scope>
    <source>
        <strain evidence="5">Foshan</strain>
    </source>
</reference>
<feature type="signal peptide" evidence="1">
    <location>
        <begin position="1"/>
        <end position="26"/>
    </location>
</feature>
<proteinExistence type="evidence at transcript level"/>
<dbReference type="VEuPathDB" id="VectorBase:AALC636_007559"/>
<reference evidence="2" key="1">
    <citation type="journal article" date="2014" name="PLoS Negl. Trop. Dis.">
        <title>Identification and characterization of seminal fluid proteins in the Asian tiger mosquito, Aedes albopictus.</title>
        <authorList>
            <person name="Boes K.E."/>
            <person name="Ribeiro J.M."/>
            <person name="Wong A."/>
            <person name="Harrington L.C."/>
            <person name="Wolfner M.F."/>
            <person name="Sirot L.K."/>
        </authorList>
    </citation>
    <scope>NUCLEOTIDE SEQUENCE</scope>
    <source>
        <tissue evidence="2">Reproductive organs</tissue>
    </source>
</reference>
<evidence type="ECO:0000313" key="4">
    <source>
        <dbReference type="EnsemblMetazoa" id="AALFPA23_012625.P18150"/>
    </source>
</evidence>
<dbReference type="EnsemblMetazoa" id="AALFPA23_012625.R18150">
    <property type="protein sequence ID" value="AALFPA23_012625.P18150"/>
    <property type="gene ID" value="AALFPA23_012625"/>
</dbReference>